<gene>
    <name evidence="1" type="ORF">GGX14DRAFT_417477</name>
</gene>
<dbReference type="EMBL" id="JARJCW010000003">
    <property type="protein sequence ID" value="KAJ7226844.1"/>
    <property type="molecule type" value="Genomic_DNA"/>
</dbReference>
<evidence type="ECO:0000313" key="2">
    <source>
        <dbReference type="Proteomes" id="UP001219525"/>
    </source>
</evidence>
<proteinExistence type="predicted"/>
<sequence length="435" mass="47427">MTISGLHITISSLFSLVTFNPYRSFLAATRGLPAFNGTASIDSLTGPYEEMRIYAAGSLYFLPSVLEDSTTSLGLQDGSLYDVLDINVVVGNATVNASGFNITCGIVATDTFSFESADNFWTNVYYTIHSTLSATNGELPYDSLLLYSTIPIVDSSGKSGSWIEASPPMNSTVSSVQMLQCSLTLVGQVATVDAQSRKVQTIGPSFRKKRLNLASWATWYGSMPSSDFSLDNSMGSDSTMATAADVYLIQRLNLPAYNHSDTQNVTLHDLENALSTLVASMFWTMGHIPPTHRPPTDAVYESFNNGTVSPSLSDIPTPPMLLPGNSEVREVFAEARVEVWIRHFTCTLELTLSASLAASVILMMLAMATLRSPSEDDLPLDGTGILHAIWLYRNHPDLEARLEQVEHPTDENLRAAGMVKTRLMGKRVRKDELGH</sequence>
<reference evidence="1" key="1">
    <citation type="submission" date="2023-03" db="EMBL/GenBank/DDBJ databases">
        <title>Massive genome expansion in bonnet fungi (Mycena s.s.) driven by repeated elements and novel gene families across ecological guilds.</title>
        <authorList>
            <consortium name="Lawrence Berkeley National Laboratory"/>
            <person name="Harder C.B."/>
            <person name="Miyauchi S."/>
            <person name="Viragh M."/>
            <person name="Kuo A."/>
            <person name="Thoen E."/>
            <person name="Andreopoulos B."/>
            <person name="Lu D."/>
            <person name="Skrede I."/>
            <person name="Drula E."/>
            <person name="Henrissat B."/>
            <person name="Morin E."/>
            <person name="Kohler A."/>
            <person name="Barry K."/>
            <person name="LaButti K."/>
            <person name="Morin E."/>
            <person name="Salamov A."/>
            <person name="Lipzen A."/>
            <person name="Mereny Z."/>
            <person name="Hegedus B."/>
            <person name="Baldrian P."/>
            <person name="Stursova M."/>
            <person name="Weitz H."/>
            <person name="Taylor A."/>
            <person name="Grigoriev I.V."/>
            <person name="Nagy L.G."/>
            <person name="Martin F."/>
            <person name="Kauserud H."/>
        </authorList>
    </citation>
    <scope>NUCLEOTIDE SEQUENCE</scope>
    <source>
        <strain evidence="1">9144</strain>
    </source>
</reference>
<protein>
    <submittedName>
        <fullName evidence="1">Uncharacterized protein</fullName>
    </submittedName>
</protein>
<comment type="caution">
    <text evidence="1">The sequence shown here is derived from an EMBL/GenBank/DDBJ whole genome shotgun (WGS) entry which is preliminary data.</text>
</comment>
<evidence type="ECO:0000313" key="1">
    <source>
        <dbReference type="EMBL" id="KAJ7226844.1"/>
    </source>
</evidence>
<name>A0AAD7E3M9_9AGAR</name>
<accession>A0AAD7E3M9</accession>
<dbReference type="Proteomes" id="UP001219525">
    <property type="component" value="Unassembled WGS sequence"/>
</dbReference>
<keyword evidence="2" id="KW-1185">Reference proteome</keyword>
<organism evidence="1 2">
    <name type="scientific">Mycena pura</name>
    <dbReference type="NCBI Taxonomy" id="153505"/>
    <lineage>
        <taxon>Eukaryota</taxon>
        <taxon>Fungi</taxon>
        <taxon>Dikarya</taxon>
        <taxon>Basidiomycota</taxon>
        <taxon>Agaricomycotina</taxon>
        <taxon>Agaricomycetes</taxon>
        <taxon>Agaricomycetidae</taxon>
        <taxon>Agaricales</taxon>
        <taxon>Marasmiineae</taxon>
        <taxon>Mycenaceae</taxon>
        <taxon>Mycena</taxon>
    </lineage>
</organism>
<dbReference type="AlphaFoldDB" id="A0AAD7E3M9"/>